<dbReference type="Gene3D" id="3.30.930.10">
    <property type="entry name" value="Bira Bifunctional Protein, Domain 2"/>
    <property type="match status" value="1"/>
</dbReference>
<evidence type="ECO:0000256" key="1">
    <source>
        <dbReference type="ARBA" id="ARBA00022598"/>
    </source>
</evidence>
<accession>A0A1H8BIC4</accession>
<organism evidence="6 7">
    <name type="scientific">Loktanella fryxellensis</name>
    <dbReference type="NCBI Taxonomy" id="245187"/>
    <lineage>
        <taxon>Bacteria</taxon>
        <taxon>Pseudomonadati</taxon>
        <taxon>Pseudomonadota</taxon>
        <taxon>Alphaproteobacteria</taxon>
        <taxon>Rhodobacterales</taxon>
        <taxon>Roseobacteraceae</taxon>
        <taxon>Loktanella</taxon>
    </lineage>
</organism>
<gene>
    <name evidence="6" type="ORF">SAMN04488003_10560</name>
</gene>
<dbReference type="EMBL" id="FOCI01000005">
    <property type="protein sequence ID" value="SEM82651.1"/>
    <property type="molecule type" value="Genomic_DNA"/>
</dbReference>
<evidence type="ECO:0000256" key="4">
    <source>
        <dbReference type="ARBA" id="ARBA00047846"/>
    </source>
</evidence>
<feature type="domain" description="BPL/LPL catalytic" evidence="5">
    <location>
        <begin position="1"/>
        <end position="173"/>
    </location>
</feature>
<evidence type="ECO:0000313" key="7">
    <source>
        <dbReference type="Proteomes" id="UP000199585"/>
    </source>
</evidence>
<dbReference type="InterPro" id="IPR045864">
    <property type="entry name" value="aa-tRNA-synth_II/BPL/LPL"/>
</dbReference>
<dbReference type="PANTHER" id="PTHR12835:SF5">
    <property type="entry name" value="BIOTIN--PROTEIN LIGASE"/>
    <property type="match status" value="1"/>
</dbReference>
<dbReference type="Gene3D" id="2.30.30.100">
    <property type="match status" value="1"/>
</dbReference>
<keyword evidence="2" id="KW-0092">Biotin</keyword>
<dbReference type="RefSeq" id="WP_245731356.1">
    <property type="nucleotide sequence ID" value="NZ_FOCI01000005.1"/>
</dbReference>
<dbReference type="NCBIfam" id="TIGR00121">
    <property type="entry name" value="birA_ligase"/>
    <property type="match status" value="1"/>
</dbReference>
<dbReference type="Pfam" id="PF03099">
    <property type="entry name" value="BPL_LplA_LipB"/>
    <property type="match status" value="1"/>
</dbReference>
<dbReference type="CDD" id="cd16442">
    <property type="entry name" value="BPL"/>
    <property type="match status" value="1"/>
</dbReference>
<sequence>MLSTVDSTMAEAARIATSIDGPTWVLAERQTGARGRRGKAWETPRGNFAATLIYRPNCTPQQASLRSFMAAVALFEALAMYIDRTRLSLKWPNDVLLNGGKVAGILLETSGQGKYVDWLSVGIGVNLATVPAGIRDASFPPVSLAGEGGRAATPTDFLVRLASDFATQEAKLWEFGFEIIRRDWLRRAARLGEVITARTSQGDVTGRFETIDHDGNLVLATPDGERLIAAADILF</sequence>
<dbReference type="PANTHER" id="PTHR12835">
    <property type="entry name" value="BIOTIN PROTEIN LIGASE"/>
    <property type="match status" value="1"/>
</dbReference>
<dbReference type="InterPro" id="IPR003142">
    <property type="entry name" value="BPL_C"/>
</dbReference>
<keyword evidence="1 6" id="KW-0436">Ligase</keyword>
<dbReference type="GO" id="GO:0005737">
    <property type="term" value="C:cytoplasm"/>
    <property type="evidence" value="ECO:0007669"/>
    <property type="project" value="TreeGrafter"/>
</dbReference>
<dbReference type="Proteomes" id="UP000199585">
    <property type="component" value="Unassembled WGS sequence"/>
</dbReference>
<dbReference type="InterPro" id="IPR004143">
    <property type="entry name" value="BPL_LPL_catalytic"/>
</dbReference>
<proteinExistence type="predicted"/>
<evidence type="ECO:0000259" key="5">
    <source>
        <dbReference type="PROSITE" id="PS51733"/>
    </source>
</evidence>
<comment type="catalytic activity">
    <reaction evidence="4">
        <text>biotin + L-lysyl-[protein] + ATP = N(6)-biotinyl-L-lysyl-[protein] + AMP + diphosphate + H(+)</text>
        <dbReference type="Rhea" id="RHEA:11756"/>
        <dbReference type="Rhea" id="RHEA-COMP:9752"/>
        <dbReference type="Rhea" id="RHEA-COMP:10505"/>
        <dbReference type="ChEBI" id="CHEBI:15378"/>
        <dbReference type="ChEBI" id="CHEBI:29969"/>
        <dbReference type="ChEBI" id="CHEBI:30616"/>
        <dbReference type="ChEBI" id="CHEBI:33019"/>
        <dbReference type="ChEBI" id="CHEBI:57586"/>
        <dbReference type="ChEBI" id="CHEBI:83144"/>
        <dbReference type="ChEBI" id="CHEBI:456215"/>
        <dbReference type="EC" id="6.3.4.15"/>
    </reaction>
</comment>
<evidence type="ECO:0000313" key="6">
    <source>
        <dbReference type="EMBL" id="SEM82651.1"/>
    </source>
</evidence>
<dbReference type="AlphaFoldDB" id="A0A1H8BIC4"/>
<dbReference type="SUPFAM" id="SSF55681">
    <property type="entry name" value="Class II aaRS and biotin synthetases"/>
    <property type="match status" value="1"/>
</dbReference>
<dbReference type="PROSITE" id="PS51733">
    <property type="entry name" value="BPL_LPL_CATALYTIC"/>
    <property type="match status" value="1"/>
</dbReference>
<dbReference type="GO" id="GO:0004077">
    <property type="term" value="F:biotin--[biotin carboxyl-carrier protein] ligase activity"/>
    <property type="evidence" value="ECO:0007669"/>
    <property type="project" value="UniProtKB-EC"/>
</dbReference>
<dbReference type="STRING" id="245187.SAMN04488003_10560"/>
<dbReference type="EC" id="6.3.4.15" evidence="3"/>
<reference evidence="6 7" key="1">
    <citation type="submission" date="2016-10" db="EMBL/GenBank/DDBJ databases">
        <authorList>
            <person name="de Groot N.N."/>
        </authorList>
    </citation>
    <scope>NUCLEOTIDE SEQUENCE [LARGE SCALE GENOMIC DNA]</scope>
    <source>
        <strain evidence="6 7">DSM 16213</strain>
    </source>
</reference>
<dbReference type="Pfam" id="PF02237">
    <property type="entry name" value="BPL_C"/>
    <property type="match status" value="1"/>
</dbReference>
<protein>
    <recommendedName>
        <fullName evidence="3">biotin--[biotin carboxyl-carrier protein] ligase</fullName>
        <ecNumber evidence="3">6.3.4.15</ecNumber>
    </recommendedName>
</protein>
<evidence type="ECO:0000256" key="3">
    <source>
        <dbReference type="ARBA" id="ARBA00024227"/>
    </source>
</evidence>
<dbReference type="InterPro" id="IPR004408">
    <property type="entry name" value="Biotin_CoA_COase_ligase"/>
</dbReference>
<evidence type="ECO:0000256" key="2">
    <source>
        <dbReference type="ARBA" id="ARBA00023267"/>
    </source>
</evidence>
<name>A0A1H8BIC4_9RHOB</name>
<keyword evidence="7" id="KW-1185">Reference proteome</keyword>